<gene>
    <name evidence="8" type="ORF">Asppvi_005409</name>
</gene>
<keyword evidence="9" id="KW-1185">Reference proteome</keyword>
<proteinExistence type="predicted"/>
<name>A0A9P3BBZ2_9EURO</name>
<feature type="compositionally biased region" description="Polar residues" evidence="7">
    <location>
        <begin position="116"/>
        <end position="170"/>
    </location>
</feature>
<keyword evidence="3" id="KW-0805">Transcription regulation</keyword>
<evidence type="ECO:0000256" key="4">
    <source>
        <dbReference type="ARBA" id="ARBA00023125"/>
    </source>
</evidence>
<feature type="region of interest" description="Disordered" evidence="7">
    <location>
        <begin position="116"/>
        <end position="184"/>
    </location>
</feature>
<protein>
    <submittedName>
        <fullName evidence="8">Uncharacterized protein</fullName>
    </submittedName>
</protein>
<dbReference type="EMBL" id="BHVY01000003">
    <property type="protein sequence ID" value="GIJ86520.1"/>
    <property type="molecule type" value="Genomic_DNA"/>
</dbReference>
<evidence type="ECO:0000256" key="5">
    <source>
        <dbReference type="ARBA" id="ARBA00023163"/>
    </source>
</evidence>
<keyword evidence="6" id="KW-0539">Nucleus</keyword>
<comment type="caution">
    <text evidence="8">The sequence shown here is derived from an EMBL/GenBank/DDBJ whole genome shotgun (WGS) entry which is preliminary data.</text>
</comment>
<evidence type="ECO:0000256" key="6">
    <source>
        <dbReference type="ARBA" id="ARBA00023242"/>
    </source>
</evidence>
<evidence type="ECO:0000256" key="1">
    <source>
        <dbReference type="ARBA" id="ARBA00022723"/>
    </source>
</evidence>
<dbReference type="PANTHER" id="PTHR31313">
    <property type="entry name" value="TY1 ENHANCER ACTIVATOR"/>
    <property type="match status" value="1"/>
</dbReference>
<dbReference type="GO" id="GO:0046872">
    <property type="term" value="F:metal ion binding"/>
    <property type="evidence" value="ECO:0007669"/>
    <property type="project" value="UniProtKB-KW"/>
</dbReference>
<dbReference type="GeneID" id="67004021"/>
<keyword evidence="4" id="KW-0238">DNA-binding</keyword>
<keyword evidence="1" id="KW-0479">Metal-binding</keyword>
<reference evidence="8 9" key="1">
    <citation type="submission" date="2018-10" db="EMBL/GenBank/DDBJ databases">
        <title>Pan-genome distribution and transcriptional activeness of fungal secondary metabolism genes in Aspergillus section Fumigati.</title>
        <authorList>
            <person name="Takahashi H."/>
            <person name="Umemura M."/>
            <person name="Ninomiya A."/>
            <person name="Kusuya Y."/>
            <person name="Urayama S."/>
            <person name="Shimizu M."/>
            <person name="Watanabe A."/>
            <person name="Kamei K."/>
            <person name="Yaguchi T."/>
            <person name="Hagiwara D."/>
        </authorList>
    </citation>
    <scope>NUCLEOTIDE SEQUENCE [LARGE SCALE GENOMIC DNA]</scope>
    <source>
        <strain evidence="8 9">IFM 55266</strain>
    </source>
</reference>
<organism evidence="8 9">
    <name type="scientific">Aspergillus pseudoviridinutans</name>
    <dbReference type="NCBI Taxonomy" id="1517512"/>
    <lineage>
        <taxon>Eukaryota</taxon>
        <taxon>Fungi</taxon>
        <taxon>Dikarya</taxon>
        <taxon>Ascomycota</taxon>
        <taxon>Pezizomycotina</taxon>
        <taxon>Eurotiomycetes</taxon>
        <taxon>Eurotiomycetidae</taxon>
        <taxon>Eurotiales</taxon>
        <taxon>Aspergillaceae</taxon>
        <taxon>Aspergillus</taxon>
        <taxon>Aspergillus subgen. Fumigati</taxon>
    </lineage>
</organism>
<keyword evidence="5" id="KW-0804">Transcription</keyword>
<evidence type="ECO:0000256" key="7">
    <source>
        <dbReference type="SAM" id="MobiDB-lite"/>
    </source>
</evidence>
<evidence type="ECO:0000313" key="8">
    <source>
        <dbReference type="EMBL" id="GIJ86520.1"/>
    </source>
</evidence>
<keyword evidence="2" id="KW-0862">Zinc</keyword>
<dbReference type="InterPro" id="IPR051615">
    <property type="entry name" value="Transcr_Regulatory_Elem"/>
</dbReference>
<dbReference type="OrthoDB" id="2154091at2759"/>
<evidence type="ECO:0000256" key="3">
    <source>
        <dbReference type="ARBA" id="ARBA00023015"/>
    </source>
</evidence>
<dbReference type="RefSeq" id="XP_043157267.1">
    <property type="nucleotide sequence ID" value="XM_043301332.1"/>
</dbReference>
<dbReference type="PANTHER" id="PTHR31313:SF77">
    <property type="entry name" value="ZN(II)2CYS6 TRANSCRIPTION FACTOR (EUROFUNG)"/>
    <property type="match status" value="1"/>
</dbReference>
<dbReference type="Proteomes" id="UP001043456">
    <property type="component" value="Unassembled WGS sequence"/>
</dbReference>
<evidence type="ECO:0000313" key="9">
    <source>
        <dbReference type="Proteomes" id="UP001043456"/>
    </source>
</evidence>
<dbReference type="GO" id="GO:0003677">
    <property type="term" value="F:DNA binding"/>
    <property type="evidence" value="ECO:0007669"/>
    <property type="project" value="UniProtKB-KW"/>
</dbReference>
<accession>A0A9P3BBZ2</accession>
<sequence length="360" mass="40127">MSQQLALRVEKRKSKYARSPHRDASTIKLTSRLASAMVTYRLAEIVRAKEKIALIDSAMTNELNLLAKRVGHLSQYIREHGLEIPAMSGEDEQNLKNILQALGFDHGEIRSGSHRVNQAENSTDQDNYSVSPPEQDSENRGNVISNSSPDFMSASSKNFSNSREPPTFRTSLGLGPTPDEGQRDAALVDHDSSIPLFANAIQESATHANIPPDLMTSVRDPGNEQQDNAISDDLPSADADDEFTNQLSWRLGRLQLTQDGQLRYFGSTSNLTLLDGLVSVNFSSSNNTQKDTQEVLENANLNVAIDETLEHHLLELYFAWQNPSLYLVDYEVFWKTRQQNENDQDGLVSSYNSRALVDAM</sequence>
<dbReference type="AlphaFoldDB" id="A0A9P3BBZ2"/>
<evidence type="ECO:0000256" key="2">
    <source>
        <dbReference type="ARBA" id="ARBA00022833"/>
    </source>
</evidence>